<gene>
    <name evidence="2" type="ORF">QU481_10710</name>
</gene>
<name>A0ABT7XNI6_9NEIS</name>
<dbReference type="EMBL" id="JAUEDK010000016">
    <property type="protein sequence ID" value="MDN0075361.1"/>
    <property type="molecule type" value="Genomic_DNA"/>
</dbReference>
<dbReference type="SUPFAM" id="SSF56954">
    <property type="entry name" value="Outer membrane efflux proteins (OEP)"/>
    <property type="match status" value="1"/>
</dbReference>
<accession>A0ABT7XNI6</accession>
<reference evidence="2" key="1">
    <citation type="submission" date="2023-06" db="EMBL/GenBank/DDBJ databases">
        <authorList>
            <person name="Zhang S."/>
        </authorList>
    </citation>
    <scope>NUCLEOTIDE SEQUENCE</scope>
    <source>
        <strain evidence="2">SG2303</strain>
    </source>
</reference>
<dbReference type="InterPro" id="IPR010131">
    <property type="entry name" value="MdtP/NodT-like"/>
</dbReference>
<dbReference type="Gene3D" id="2.20.200.10">
    <property type="entry name" value="Outer membrane efflux proteins (OEP)"/>
    <property type="match status" value="1"/>
</dbReference>
<evidence type="ECO:0000256" key="1">
    <source>
        <dbReference type="ARBA" id="ARBA00007613"/>
    </source>
</evidence>
<evidence type="ECO:0000313" key="2">
    <source>
        <dbReference type="EMBL" id="MDN0075361.1"/>
    </source>
</evidence>
<dbReference type="PANTHER" id="PTHR30203:SF25">
    <property type="entry name" value="OUTER MEMBRANE PROTEIN-RELATED"/>
    <property type="match status" value="1"/>
</dbReference>
<dbReference type="RefSeq" id="WP_289829968.1">
    <property type="nucleotide sequence ID" value="NZ_JAUEDK010000016.1"/>
</dbReference>
<organism evidence="2 3">
    <name type="scientific">Crenobacter oryzisoli</name>
    <dbReference type="NCBI Taxonomy" id="3056844"/>
    <lineage>
        <taxon>Bacteria</taxon>
        <taxon>Pseudomonadati</taxon>
        <taxon>Pseudomonadota</taxon>
        <taxon>Betaproteobacteria</taxon>
        <taxon>Neisseriales</taxon>
        <taxon>Neisseriaceae</taxon>
        <taxon>Crenobacter</taxon>
    </lineage>
</organism>
<keyword evidence="3" id="KW-1185">Reference proteome</keyword>
<protein>
    <submittedName>
        <fullName evidence="2">TolC family protein</fullName>
    </submittedName>
</protein>
<evidence type="ECO:0000313" key="3">
    <source>
        <dbReference type="Proteomes" id="UP001168540"/>
    </source>
</evidence>
<dbReference type="Proteomes" id="UP001168540">
    <property type="component" value="Unassembled WGS sequence"/>
</dbReference>
<comment type="similarity">
    <text evidence="1">Belongs to the outer membrane factor (OMF) (TC 1.B.17) family.</text>
</comment>
<proteinExistence type="inferred from homology"/>
<dbReference type="Gene3D" id="1.20.1600.10">
    <property type="entry name" value="Outer membrane efflux proteins (OEP)"/>
    <property type="match status" value="1"/>
</dbReference>
<dbReference type="Pfam" id="PF02321">
    <property type="entry name" value="OEP"/>
    <property type="match status" value="1"/>
</dbReference>
<dbReference type="PANTHER" id="PTHR30203">
    <property type="entry name" value="OUTER MEMBRANE CATION EFFLUX PROTEIN"/>
    <property type="match status" value="1"/>
</dbReference>
<comment type="caution">
    <text evidence="2">The sequence shown here is derived from an EMBL/GenBank/DDBJ whole genome shotgun (WGS) entry which is preliminary data.</text>
</comment>
<dbReference type="InterPro" id="IPR003423">
    <property type="entry name" value="OMP_efflux"/>
</dbReference>
<sequence>MQLRLAGGLATRREQALAEAQLAQTRASLPPLAIEREVQLNRLDVLMGATPGSYASELARPVERYTVPAIAASRGPAQLLRRRPDVIAAERRLAASNARIGAATAQYYPQLTLSALLGFVSLSSGQLLTAAAFQPQAAAGLRWRLFDFGRVDAEVAAAKGGEAEALARYRQSMLRATEDVENAIVTLTQLEAQGLELKVQVAAQTQARDTSEEAYRGGAVSLFEVLDEERRLLATRDQQAQVRAADARAAVATFRTLGGGW</sequence>